<reference evidence="2" key="1">
    <citation type="submission" date="2020-02" db="EMBL/GenBank/DDBJ databases">
        <authorList>
            <person name="Meier V. D."/>
        </authorList>
    </citation>
    <scope>NUCLEOTIDE SEQUENCE</scope>
    <source>
        <strain evidence="2">AVDCRST_MAG47</strain>
    </source>
</reference>
<evidence type="ECO:0000256" key="1">
    <source>
        <dbReference type="SAM" id="Phobius"/>
    </source>
</evidence>
<dbReference type="AlphaFoldDB" id="A0A6J4MKL1"/>
<gene>
    <name evidence="2" type="ORF">AVDCRST_MAG47-103</name>
</gene>
<dbReference type="EMBL" id="CADCUK010000007">
    <property type="protein sequence ID" value="CAA9360079.1"/>
    <property type="molecule type" value="Genomic_DNA"/>
</dbReference>
<accession>A0A6J4MKL1</accession>
<proteinExistence type="predicted"/>
<keyword evidence="1" id="KW-0812">Transmembrane</keyword>
<sequence>MAGMWTSAREVVGRDGTVERRKPVSGDLHWDGTVWERYEGRRWTHAEYALRPDRLRSSTPLHDDPPADEAARSRALALAVEDEVASNGATVVHEGPSGVVLSHRPSVSHLLHALLTLLTAGLWAVVWLYITFTNRDRRVRLEVDSWGNVWARPITPS</sequence>
<organism evidence="2">
    <name type="scientific">uncultured Nocardioidaceae bacterium</name>
    <dbReference type="NCBI Taxonomy" id="253824"/>
    <lineage>
        <taxon>Bacteria</taxon>
        <taxon>Bacillati</taxon>
        <taxon>Actinomycetota</taxon>
        <taxon>Actinomycetes</taxon>
        <taxon>Propionibacteriales</taxon>
        <taxon>Nocardioidaceae</taxon>
        <taxon>environmental samples</taxon>
    </lineage>
</organism>
<protein>
    <recommendedName>
        <fullName evidence="3">DUF2510 domain-containing protein</fullName>
    </recommendedName>
</protein>
<keyword evidence="1" id="KW-0472">Membrane</keyword>
<name>A0A6J4MKL1_9ACTN</name>
<evidence type="ECO:0000313" key="2">
    <source>
        <dbReference type="EMBL" id="CAA9360079.1"/>
    </source>
</evidence>
<feature type="transmembrane region" description="Helical" evidence="1">
    <location>
        <begin position="110"/>
        <end position="130"/>
    </location>
</feature>
<evidence type="ECO:0008006" key="3">
    <source>
        <dbReference type="Google" id="ProtNLM"/>
    </source>
</evidence>
<keyword evidence="1" id="KW-1133">Transmembrane helix</keyword>